<sequence>MLDDDSREHTYDFGAVHHEVARVELREGQVAAVLLFSLLQRPAPRKCRLVDTVRDECDWGINEADRESHSQRSGGKLDAENNLITWRARGSILSTHSDWMTSLSYLRIIELYISVIFVIAKHLITLSPEGRLSLLEYRIFG</sequence>
<reference evidence="2" key="1">
    <citation type="submission" date="2023-03" db="UniProtKB">
        <authorList>
            <consortium name="WormBaseParasite"/>
        </authorList>
    </citation>
    <scope>IDENTIFICATION</scope>
</reference>
<evidence type="ECO:0000313" key="1">
    <source>
        <dbReference type="Proteomes" id="UP000036681"/>
    </source>
</evidence>
<name>A0A9J2Q9B2_ASCLU</name>
<accession>A0A9J2Q9B2</accession>
<dbReference type="AlphaFoldDB" id="A0A9J2Q9B2"/>
<evidence type="ECO:0000313" key="2">
    <source>
        <dbReference type="WBParaSite" id="ALUE_0001887301-mRNA-1"/>
    </source>
</evidence>
<proteinExistence type="predicted"/>
<keyword evidence="1" id="KW-1185">Reference proteome</keyword>
<organism evidence="1 2">
    <name type="scientific">Ascaris lumbricoides</name>
    <name type="common">Giant roundworm</name>
    <dbReference type="NCBI Taxonomy" id="6252"/>
    <lineage>
        <taxon>Eukaryota</taxon>
        <taxon>Metazoa</taxon>
        <taxon>Ecdysozoa</taxon>
        <taxon>Nematoda</taxon>
        <taxon>Chromadorea</taxon>
        <taxon>Rhabditida</taxon>
        <taxon>Spirurina</taxon>
        <taxon>Ascaridomorpha</taxon>
        <taxon>Ascaridoidea</taxon>
        <taxon>Ascarididae</taxon>
        <taxon>Ascaris</taxon>
    </lineage>
</organism>
<protein>
    <submittedName>
        <fullName evidence="2">Uncharacterized protein</fullName>
    </submittedName>
</protein>
<dbReference type="WBParaSite" id="ALUE_0001887301-mRNA-1">
    <property type="protein sequence ID" value="ALUE_0001887301-mRNA-1"/>
    <property type="gene ID" value="ALUE_0001887301"/>
</dbReference>
<dbReference type="Proteomes" id="UP000036681">
    <property type="component" value="Unplaced"/>
</dbReference>